<dbReference type="eggNOG" id="COG4719">
    <property type="taxonomic scope" value="Bacteria"/>
</dbReference>
<keyword evidence="4" id="KW-1185">Reference proteome</keyword>
<reference evidence="3 4" key="1">
    <citation type="journal article" date="2011" name="Stand. Genomic Sci.">
        <title>Complete genome sequence of Deinococcus maricopensis type strain (LB-34).</title>
        <authorList>
            <person name="Pukall R."/>
            <person name="Zeytun A."/>
            <person name="Lucas S."/>
            <person name="Lapidus A."/>
            <person name="Hammon N."/>
            <person name="Deshpande S."/>
            <person name="Nolan M."/>
            <person name="Cheng J.F."/>
            <person name="Pitluck S."/>
            <person name="Liolios K."/>
            <person name="Pagani I."/>
            <person name="Mikhailova N."/>
            <person name="Ivanova N."/>
            <person name="Mavromatis K."/>
            <person name="Pati A."/>
            <person name="Tapia R."/>
            <person name="Han C."/>
            <person name="Goodwin L."/>
            <person name="Chen A."/>
            <person name="Palaniappan K."/>
            <person name="Land M."/>
            <person name="Hauser L."/>
            <person name="Chang Y.J."/>
            <person name="Jeffries C.D."/>
            <person name="Brambilla E.M."/>
            <person name="Rohde M."/>
            <person name="Goker M."/>
            <person name="Detter J.C."/>
            <person name="Woyke T."/>
            <person name="Bristow J."/>
            <person name="Eisen J.A."/>
            <person name="Markowitz V."/>
            <person name="Hugenholtz P."/>
            <person name="Kyrpides N.C."/>
            <person name="Klenk H.P."/>
        </authorList>
    </citation>
    <scope>NUCLEOTIDE SEQUENCE [LARGE SCALE GENOMIC DNA]</scope>
    <source>
        <strain evidence="4">DSM 21211 / LMG 22137 / NRRL B-23946 / LB-34</strain>
    </source>
</reference>
<feature type="domain" description="DUF11" evidence="2">
    <location>
        <begin position="199"/>
        <end position="320"/>
    </location>
</feature>
<organism evidence="3 4">
    <name type="scientific">Deinococcus maricopensis (strain DSM 21211 / LMG 22137 / NRRL B-23946 / LB-34)</name>
    <dbReference type="NCBI Taxonomy" id="709986"/>
    <lineage>
        <taxon>Bacteria</taxon>
        <taxon>Thermotogati</taxon>
        <taxon>Deinococcota</taxon>
        <taxon>Deinococci</taxon>
        <taxon>Deinococcales</taxon>
        <taxon>Deinococcaceae</taxon>
        <taxon>Deinococcus</taxon>
    </lineage>
</organism>
<sequence length="909" mass="93076">MSRVPHFIATLALALSALAGAVGTPAGTSITNQASGQADPFTPGGPPVVSVSNIVQATVQPVCAVSVTPDGTVAAPGQAATVLPGERAVFPYRAVNVGNTPSTFNVSGTVESGSAHTPALRVVVDANGNGTPDANESDVTTVTLDADASANLLLIADTTTAARGDAFVNLVAACTDGTSRDANNVARVSVGEPPALSGTKTFTPATIAPGATTTVTLTARNDGTGAARELTFTDPLGPLAAQGLTYVTGSAVATGGTAEFTSDGVTWTTTETAPVTGIRLRTASLAPGATATLTFSLRAAPSAEGRTITNTATLTGGPQDVPVTADLRVQYSPAVALGPVGNPTAPEGTSADTSTAPFALVGQATCLDHTLQNTGDVTDDFTLQVALTSGAATTTLLGADGQPLAQPVRLAPGASITVRVCYTPTTAAPISATITATGARGTTNATTDLLPNVVSGLPELTKTADATGTVGAGDTVTYTLTVRNPYPRALTNVTVRDDLDPAVQFVSASDGGTLAGRTVTWTRASIGANTTVSFTLAVKVAAGTPDGAALRNTFTLTSAETPAPTTSNEVVTPVWSARLILQKDVDSATANYGDRLNYTLTIRNTSPTTAVTDAIITDTLPAGLTYIPGTTTLQGQPFPDPEVRGRDLIWRVGTLPASSDVRLTYATRVTAEATEDLVNTVVVQGAGGNATGLASNRATARTRLTPQGFAPLTDLVGVVYVDRNRDGVYQQDVDLPLERARVILAGGRIALTDRDGRYHFRGVPIGAQALRLDPNSVPYAPLDLPEDGDLPGTRTVYARGLTAVDFPLAPLAGDIEALRRTTLTTGPLTVQKDLTFASGVYTVRLTLRATQALPGFTLQDPLPAGATLQSGQNTLTRDLSAGETTLTYRFTWTGEPRAATTDPTVSWRY</sequence>
<feature type="domain" description="DUF11" evidence="2">
    <location>
        <begin position="460"/>
        <end position="570"/>
    </location>
</feature>
<dbReference type="PANTHER" id="PTHR34819:SF3">
    <property type="entry name" value="CELL SURFACE PROTEIN"/>
    <property type="match status" value="1"/>
</dbReference>
<dbReference type="EMBL" id="CP002454">
    <property type="protein sequence ID" value="ADV68584.1"/>
    <property type="molecule type" value="Genomic_DNA"/>
</dbReference>
<dbReference type="Pfam" id="PF01345">
    <property type="entry name" value="DUF11"/>
    <property type="match status" value="3"/>
</dbReference>
<dbReference type="SUPFAM" id="SSF49401">
    <property type="entry name" value="Bacterial adhesins"/>
    <property type="match status" value="1"/>
</dbReference>
<dbReference type="InterPro" id="IPR008966">
    <property type="entry name" value="Adhesion_dom_sf"/>
</dbReference>
<dbReference type="Gene3D" id="2.60.40.740">
    <property type="match status" value="2"/>
</dbReference>
<reference evidence="4" key="2">
    <citation type="submission" date="2011-01" db="EMBL/GenBank/DDBJ databases">
        <title>The complete genome of Deinococcus maricopensis DSM 21211.</title>
        <authorList>
            <consortium name="US DOE Joint Genome Institute (JGI-PGF)"/>
            <person name="Lucas S."/>
            <person name="Copeland A."/>
            <person name="Lapidus A."/>
            <person name="Goodwin L."/>
            <person name="Pitluck S."/>
            <person name="Kyrpides N."/>
            <person name="Mavromatis K."/>
            <person name="Pagani I."/>
            <person name="Ivanova N."/>
            <person name="Ovchinnikova G."/>
            <person name="Zeytun A."/>
            <person name="Detter J.C."/>
            <person name="Han C."/>
            <person name="Land M."/>
            <person name="Hauser L."/>
            <person name="Markowitz V."/>
            <person name="Cheng J.-F."/>
            <person name="Hugenholtz P."/>
            <person name="Woyke T."/>
            <person name="Wu D."/>
            <person name="Pukall R."/>
            <person name="Gehrich-Schroeter G."/>
            <person name="Brambilla E."/>
            <person name="Klenk H.-P."/>
            <person name="Eisen J.A."/>
        </authorList>
    </citation>
    <scope>NUCLEOTIDE SEQUENCE [LARGE SCALE GENOMIC DNA]</scope>
    <source>
        <strain evidence="4">DSM 21211 / LMG 22137 / NRRL B-23946 / LB-34</strain>
    </source>
</reference>
<dbReference type="HOGENOM" id="CLU_313931_0_0_0"/>
<evidence type="ECO:0000313" key="3">
    <source>
        <dbReference type="EMBL" id="ADV68584.1"/>
    </source>
</evidence>
<gene>
    <name evidence="3" type="ordered locus">Deima_2955</name>
</gene>
<evidence type="ECO:0000256" key="1">
    <source>
        <dbReference type="SAM" id="SignalP"/>
    </source>
</evidence>
<proteinExistence type="predicted"/>
<feature type="chain" id="PRO_5003232543" evidence="1">
    <location>
        <begin position="22"/>
        <end position="909"/>
    </location>
</feature>
<protein>
    <submittedName>
        <fullName evidence="3">Conserved repeat domain protein</fullName>
    </submittedName>
</protein>
<dbReference type="InterPro" id="IPR001434">
    <property type="entry name" value="OmcB-like_DUF11"/>
</dbReference>
<dbReference type="Proteomes" id="UP000008635">
    <property type="component" value="Chromosome"/>
</dbReference>
<accession>E8UBZ5</accession>
<dbReference type="InterPro" id="IPR051172">
    <property type="entry name" value="Chlamydia_OmcB"/>
</dbReference>
<evidence type="ECO:0000313" key="4">
    <source>
        <dbReference type="Proteomes" id="UP000008635"/>
    </source>
</evidence>
<dbReference type="NCBIfam" id="TIGR01451">
    <property type="entry name" value="B_ant_repeat"/>
    <property type="match status" value="3"/>
</dbReference>
<dbReference type="STRING" id="709986.Deima_2955"/>
<dbReference type="AlphaFoldDB" id="E8UBZ5"/>
<dbReference type="InterPro" id="IPR047589">
    <property type="entry name" value="DUF11_rpt"/>
</dbReference>
<evidence type="ECO:0000259" key="2">
    <source>
        <dbReference type="Pfam" id="PF01345"/>
    </source>
</evidence>
<feature type="domain" description="DUF11" evidence="2">
    <location>
        <begin position="580"/>
        <end position="700"/>
    </location>
</feature>
<dbReference type="PANTHER" id="PTHR34819">
    <property type="entry name" value="LARGE CYSTEINE-RICH PERIPLASMIC PROTEIN OMCB"/>
    <property type="match status" value="1"/>
</dbReference>
<feature type="signal peptide" evidence="1">
    <location>
        <begin position="1"/>
        <end position="21"/>
    </location>
</feature>
<dbReference type="KEGG" id="dmr:Deima_2955"/>
<keyword evidence="1" id="KW-0732">Signal</keyword>
<dbReference type="RefSeq" id="WP_013558087.1">
    <property type="nucleotide sequence ID" value="NC_014958.1"/>
</dbReference>
<name>E8UBZ5_DEIML</name>